<dbReference type="HOGENOM" id="CLU_2601876_0_0_6"/>
<evidence type="ECO:0000313" key="1">
    <source>
        <dbReference type="EMBL" id="ABM17308.1"/>
    </source>
</evidence>
<name>A1TX39_MARN8</name>
<dbReference type="EMBL" id="CP000514">
    <property type="protein sequence ID" value="ABM17308.1"/>
    <property type="molecule type" value="Genomic_DNA"/>
</dbReference>
<reference evidence="2" key="1">
    <citation type="journal article" date="2011" name="Appl. Environ. Microbiol.">
        <title>Genomic potential of Marinobacter aquaeolei, a biogeochemical 'opportunitroph'.</title>
        <authorList>
            <person name="Singer E."/>
            <person name="Webb E.A."/>
            <person name="Nelson W.C."/>
            <person name="Heidelberg J.F."/>
            <person name="Ivanova N."/>
            <person name="Pati A."/>
            <person name="Edwards K.J."/>
        </authorList>
    </citation>
    <scope>NUCLEOTIDE SEQUENCE [LARGE SCALE GENOMIC DNA]</scope>
    <source>
        <strain evidence="2">ATCC 700491 / DSM 11845 / VT8</strain>
    </source>
</reference>
<dbReference type="KEGG" id="maq:Maqu_0202"/>
<dbReference type="STRING" id="351348.Maqu_0202"/>
<dbReference type="OrthoDB" id="6899227at2"/>
<accession>A1TX39</accession>
<evidence type="ECO:0000313" key="2">
    <source>
        <dbReference type="Proteomes" id="UP000000998"/>
    </source>
</evidence>
<gene>
    <name evidence="1" type="ordered locus">Maqu_0202</name>
</gene>
<organism evidence="1 2">
    <name type="scientific">Marinobacter nauticus (strain ATCC 700491 / DSM 11845 / VT8)</name>
    <name type="common">Marinobacter aquaeolei</name>
    <dbReference type="NCBI Taxonomy" id="351348"/>
    <lineage>
        <taxon>Bacteria</taxon>
        <taxon>Pseudomonadati</taxon>
        <taxon>Pseudomonadota</taxon>
        <taxon>Gammaproteobacteria</taxon>
        <taxon>Pseudomonadales</taxon>
        <taxon>Marinobacteraceae</taxon>
        <taxon>Marinobacter</taxon>
    </lineage>
</organism>
<dbReference type="Proteomes" id="UP000000998">
    <property type="component" value="Chromosome"/>
</dbReference>
<dbReference type="AlphaFoldDB" id="A1TX39"/>
<sequence length="79" mass="9123">MTAEELIARLEALPPDTPVLVEGYETGFDDIVEFTSEQVVRYRHAQEWDGEYQTLDRFSNQETGALQAAVIWGRRGHRR</sequence>
<proteinExistence type="predicted"/>
<protein>
    <submittedName>
        <fullName evidence="1">Uncharacterized protein</fullName>
    </submittedName>
</protein>
<dbReference type="RefSeq" id="WP_011783780.1">
    <property type="nucleotide sequence ID" value="NC_008740.1"/>
</dbReference>